<sequence>MTNKLEFQAVSHDDREIREHADPITAILARLHDDPAIADMVALRQSRPDLRDAAVKAEAHRNAYGWSVSQDSVGTLECIALLTIAGAHAMIVAIFPVESLDDVDAKVAMQPNRKWLQSWQGSGDFVRGRIAQAAFSPGQLAVPRQPDVSDRESALYPWPVSGFDLEAEVASLPNRKIYTPAQLPVLAAFAAEGLDMRAVLEKARDYFAAADRLFMEALRPSPAMHRTRLAAEGALIAAYLACSQIAVWPARRGTGDRDAKIAVQDLVNGRAKTADPLHMQAAIRHGFTFTGTVSRGASHLFVEAQLGEWAGNV</sequence>
<accession>A0A0N1F4I7</accession>
<dbReference type="EMBL" id="LGSZ01000042">
    <property type="protein sequence ID" value="KPH80400.1"/>
    <property type="molecule type" value="Genomic_DNA"/>
</dbReference>
<evidence type="ECO:0000313" key="2">
    <source>
        <dbReference type="Proteomes" id="UP000037822"/>
    </source>
</evidence>
<evidence type="ECO:0000313" key="1">
    <source>
        <dbReference type="EMBL" id="KPH80400.1"/>
    </source>
</evidence>
<reference evidence="1 2" key="1">
    <citation type="submission" date="2015-07" db="EMBL/GenBank/DDBJ databases">
        <title>Whole genome sequencing of Bosea vaviloviae isolated from cave pool.</title>
        <authorList>
            <person name="Tan N.E.H."/>
            <person name="Lee Y.P."/>
            <person name="Gan H.M."/>
            <person name="Barton H."/>
            <person name="Savka M.A."/>
        </authorList>
    </citation>
    <scope>NUCLEOTIDE SEQUENCE [LARGE SCALE GENOMIC DNA]</scope>
    <source>
        <strain evidence="1 2">SD260</strain>
    </source>
</reference>
<dbReference type="Proteomes" id="UP000037822">
    <property type="component" value="Unassembled WGS sequence"/>
</dbReference>
<proteinExistence type="predicted"/>
<dbReference type="PATRIC" id="fig|1526658.3.peg.2703"/>
<name>A0A0N1F4I7_9HYPH</name>
<protein>
    <submittedName>
        <fullName evidence="1">Uncharacterized protein</fullName>
    </submittedName>
</protein>
<comment type="caution">
    <text evidence="1">The sequence shown here is derived from an EMBL/GenBank/DDBJ whole genome shotgun (WGS) entry which is preliminary data.</text>
</comment>
<dbReference type="AlphaFoldDB" id="A0A0N1F4I7"/>
<keyword evidence="2" id="KW-1185">Reference proteome</keyword>
<dbReference type="RefSeq" id="WP_054209658.1">
    <property type="nucleotide sequence ID" value="NZ_LGSZ01000042.1"/>
</dbReference>
<organism evidence="1 2">
    <name type="scientific">Bosea vaviloviae</name>
    <dbReference type="NCBI Taxonomy" id="1526658"/>
    <lineage>
        <taxon>Bacteria</taxon>
        <taxon>Pseudomonadati</taxon>
        <taxon>Pseudomonadota</taxon>
        <taxon>Alphaproteobacteria</taxon>
        <taxon>Hyphomicrobiales</taxon>
        <taxon>Boseaceae</taxon>
        <taxon>Bosea</taxon>
    </lineage>
</organism>
<dbReference type="OrthoDB" id="8154178at2"/>
<gene>
    <name evidence="1" type="ORF">AE618_13870</name>
</gene>